<dbReference type="InterPro" id="IPR021338">
    <property type="entry name" value="DUF2953"/>
</dbReference>
<protein>
    <submittedName>
        <fullName evidence="3">DUF2953 domain-containing protein</fullName>
    </submittedName>
</protein>
<gene>
    <name evidence="3" type="ORF">E1963_06340</name>
</gene>
<sequence>MLHIILLILKIIGIIIAAILGILVLLVCIVLFVPFRYRIEAASGGTSDSIQADMTCTWLMHLVKFTASYRGNKFDWNLRVFFKKMAGEEQADADDINKFEGEVETDETEYEELLEETEETDGYGAKEHPGLQKEDEKEPGLPERAETEREETAEDVQEEKAGSGKKRGKFENIYEKCRQTFRKIKCTIQRLCDKIKALSEKKEKLSAFILDDIHKTAFARVKREAFRLLRRLKPKTVQAKIHYGFEDPYRTGQVLAGLGILYPFMWKDTEIVPDFEQKILEGTLLVKGKVRVLHFVMLLWRLFWCREVRATYKHIRSFEL</sequence>
<dbReference type="EMBL" id="SMMX01000004">
    <property type="protein sequence ID" value="TDA22372.1"/>
    <property type="molecule type" value="Genomic_DNA"/>
</dbReference>
<keyword evidence="2" id="KW-1133">Transmembrane helix</keyword>
<feature type="region of interest" description="Disordered" evidence="1">
    <location>
        <begin position="94"/>
        <end position="164"/>
    </location>
</feature>
<comment type="caution">
    <text evidence="3">The sequence shown here is derived from an EMBL/GenBank/DDBJ whole genome shotgun (WGS) entry which is preliminary data.</text>
</comment>
<reference evidence="3 4" key="1">
    <citation type="journal article" date="2016" name="Nat. Microbiol.">
        <title>The Mouse Intestinal Bacterial Collection (miBC) provides host-specific insight into cultured diversity and functional potential of the gut microbiota.</title>
        <authorList>
            <person name="Lagkouvardos I."/>
            <person name="Pukall R."/>
            <person name="Abt B."/>
            <person name="Foesel B.U."/>
            <person name="Meier-Kolthoff J.P."/>
            <person name="Kumar N."/>
            <person name="Bresciani A."/>
            <person name="Martinez I."/>
            <person name="Just S."/>
            <person name="Ziegler C."/>
            <person name="Brugiroux S."/>
            <person name="Garzetti D."/>
            <person name="Wenning M."/>
            <person name="Bui T.P."/>
            <person name="Wang J."/>
            <person name="Hugenholtz F."/>
            <person name="Plugge C.M."/>
            <person name="Peterson D.A."/>
            <person name="Hornef M.W."/>
            <person name="Baines J.F."/>
            <person name="Smidt H."/>
            <person name="Walter J."/>
            <person name="Kristiansen K."/>
            <person name="Nielsen H.B."/>
            <person name="Haller D."/>
            <person name="Overmann J."/>
            <person name="Stecher B."/>
            <person name="Clavel T."/>
        </authorList>
    </citation>
    <scope>NUCLEOTIDE SEQUENCE [LARGE SCALE GENOMIC DNA]</scope>
    <source>
        <strain evidence="3 4">DSM 28560</strain>
    </source>
</reference>
<dbReference type="Pfam" id="PF11167">
    <property type="entry name" value="DUF2953"/>
    <property type="match status" value="1"/>
</dbReference>
<evidence type="ECO:0000256" key="2">
    <source>
        <dbReference type="SAM" id="Phobius"/>
    </source>
</evidence>
<dbReference type="RefSeq" id="WP_132276389.1">
    <property type="nucleotide sequence ID" value="NZ_JAOBST010000024.1"/>
</dbReference>
<keyword evidence="2" id="KW-0812">Transmembrane</keyword>
<dbReference type="AlphaFoldDB" id="A0A4R4FFC0"/>
<keyword evidence="4" id="KW-1185">Reference proteome</keyword>
<keyword evidence="2" id="KW-0472">Membrane</keyword>
<feature type="compositionally biased region" description="Acidic residues" evidence="1">
    <location>
        <begin position="102"/>
        <end position="121"/>
    </location>
</feature>
<name>A0A4R4FFC0_9FIRM</name>
<evidence type="ECO:0000256" key="1">
    <source>
        <dbReference type="SAM" id="MobiDB-lite"/>
    </source>
</evidence>
<feature type="transmembrane region" description="Helical" evidence="2">
    <location>
        <begin position="7"/>
        <end position="33"/>
    </location>
</feature>
<evidence type="ECO:0000313" key="3">
    <source>
        <dbReference type="EMBL" id="TDA22372.1"/>
    </source>
</evidence>
<feature type="compositionally biased region" description="Basic and acidic residues" evidence="1">
    <location>
        <begin position="124"/>
        <end position="147"/>
    </location>
</feature>
<accession>A0A4R4FFC0</accession>
<evidence type="ECO:0000313" key="4">
    <source>
        <dbReference type="Proteomes" id="UP000295710"/>
    </source>
</evidence>
<feature type="compositionally biased region" description="Acidic residues" evidence="1">
    <location>
        <begin position="148"/>
        <end position="157"/>
    </location>
</feature>
<dbReference type="Proteomes" id="UP000295710">
    <property type="component" value="Unassembled WGS sequence"/>
</dbReference>
<organism evidence="3 4">
    <name type="scientific">Extibacter muris</name>
    <dbReference type="NCBI Taxonomy" id="1796622"/>
    <lineage>
        <taxon>Bacteria</taxon>
        <taxon>Bacillati</taxon>
        <taxon>Bacillota</taxon>
        <taxon>Clostridia</taxon>
        <taxon>Lachnospirales</taxon>
        <taxon>Lachnospiraceae</taxon>
        <taxon>Extibacter</taxon>
    </lineage>
</organism>
<proteinExistence type="predicted"/>